<name>A0A6G4WRK0_9ACTN</name>
<dbReference type="EMBL" id="JAAKZZ010000013">
    <property type="protein sequence ID" value="NGO67260.1"/>
    <property type="molecule type" value="Genomic_DNA"/>
</dbReference>
<dbReference type="Gene3D" id="3.40.630.30">
    <property type="match status" value="1"/>
</dbReference>
<dbReference type="CDD" id="cd04301">
    <property type="entry name" value="NAT_SF"/>
    <property type="match status" value="1"/>
</dbReference>
<organism evidence="3 4">
    <name type="scientific">Streptomyces boncukensis</name>
    <dbReference type="NCBI Taxonomy" id="2711219"/>
    <lineage>
        <taxon>Bacteria</taxon>
        <taxon>Bacillati</taxon>
        <taxon>Actinomycetota</taxon>
        <taxon>Actinomycetes</taxon>
        <taxon>Kitasatosporales</taxon>
        <taxon>Streptomycetaceae</taxon>
        <taxon>Streptomyces</taxon>
    </lineage>
</organism>
<proteinExistence type="predicted"/>
<dbReference type="SUPFAM" id="SSF55729">
    <property type="entry name" value="Acyl-CoA N-acyltransferases (Nat)"/>
    <property type="match status" value="1"/>
</dbReference>
<dbReference type="PROSITE" id="PS51729">
    <property type="entry name" value="GNAT_YJDJ"/>
    <property type="match status" value="1"/>
</dbReference>
<evidence type="ECO:0000313" key="4">
    <source>
        <dbReference type="Proteomes" id="UP000477722"/>
    </source>
</evidence>
<evidence type="ECO:0000259" key="1">
    <source>
        <dbReference type="PROSITE" id="PS51186"/>
    </source>
</evidence>
<dbReference type="GO" id="GO:0016747">
    <property type="term" value="F:acyltransferase activity, transferring groups other than amino-acyl groups"/>
    <property type="evidence" value="ECO:0007669"/>
    <property type="project" value="InterPro"/>
</dbReference>
<keyword evidence="4" id="KW-1185">Reference proteome</keyword>
<dbReference type="InterPro" id="IPR031165">
    <property type="entry name" value="GNAT_YJDJ"/>
</dbReference>
<comment type="caution">
    <text evidence="3">The sequence shown here is derived from an EMBL/GenBank/DDBJ whole genome shotgun (WGS) entry which is preliminary data.</text>
</comment>
<dbReference type="InterPro" id="IPR000182">
    <property type="entry name" value="GNAT_dom"/>
</dbReference>
<dbReference type="PANTHER" id="PTHR31435:SF10">
    <property type="entry name" value="BSR4717 PROTEIN"/>
    <property type="match status" value="1"/>
</dbReference>
<dbReference type="PROSITE" id="PS51186">
    <property type="entry name" value="GNAT"/>
    <property type="match status" value="1"/>
</dbReference>
<feature type="domain" description="N-acetyltransferase" evidence="2">
    <location>
        <begin position="12"/>
        <end position="98"/>
    </location>
</feature>
<sequence length="105" mass="11028">MADAADAGVEISDNPAEERFEARIGGTLAGLAQYLRSADVIAFTHTEVDLAHEGRGVGSALARGALDAAREAGLKVVPVCPFFAGYIRKHPEYQPLVHEKGDGAP</sequence>
<feature type="domain" description="N-acetyltransferase" evidence="1">
    <location>
        <begin position="1"/>
        <end position="103"/>
    </location>
</feature>
<evidence type="ECO:0000313" key="3">
    <source>
        <dbReference type="EMBL" id="NGO67260.1"/>
    </source>
</evidence>
<keyword evidence="3" id="KW-0808">Transferase</keyword>
<gene>
    <name evidence="3" type="ORF">G5C65_02595</name>
</gene>
<dbReference type="Pfam" id="PF14542">
    <property type="entry name" value="Acetyltransf_CG"/>
    <property type="match status" value="1"/>
</dbReference>
<dbReference type="InterPro" id="IPR016181">
    <property type="entry name" value="Acyl_CoA_acyltransferase"/>
</dbReference>
<dbReference type="RefSeq" id="WP_165296920.1">
    <property type="nucleotide sequence ID" value="NZ_JAAKZZ010000013.1"/>
</dbReference>
<accession>A0A6G4WRK0</accession>
<dbReference type="PANTHER" id="PTHR31435">
    <property type="entry name" value="PROTEIN NATD1"/>
    <property type="match status" value="1"/>
</dbReference>
<protein>
    <submittedName>
        <fullName evidence="3">N-acetyltransferase</fullName>
    </submittedName>
</protein>
<dbReference type="InterPro" id="IPR045057">
    <property type="entry name" value="Gcn5-rel_NAT"/>
</dbReference>
<dbReference type="Proteomes" id="UP000477722">
    <property type="component" value="Unassembled WGS sequence"/>
</dbReference>
<reference evidence="3 4" key="1">
    <citation type="submission" date="2020-02" db="EMBL/GenBank/DDBJ databases">
        <title>Whole-genome analyses of novel actinobacteria.</title>
        <authorList>
            <person name="Sahin N."/>
            <person name="Tatar D."/>
        </authorList>
    </citation>
    <scope>NUCLEOTIDE SEQUENCE [LARGE SCALE GENOMIC DNA]</scope>
    <source>
        <strain evidence="3 4">SB3404</strain>
    </source>
</reference>
<dbReference type="AlphaFoldDB" id="A0A6G4WRK0"/>
<evidence type="ECO:0000259" key="2">
    <source>
        <dbReference type="PROSITE" id="PS51729"/>
    </source>
</evidence>